<dbReference type="AlphaFoldDB" id="A0A8J6XZK7"/>
<sequence length="97" mass="11135">MQEVSTNRQEAIARISAIIEFLIEGNDFYKEKLDKEAMVQHLTTFVDKFSPDYVQSIPDNDLTNRIDRILVVEAVAGTLNDLTPEQIKMYDEASARR</sequence>
<keyword evidence="2" id="KW-1185">Reference proteome</keyword>
<dbReference type="EMBL" id="JACXAE010000134">
    <property type="protein sequence ID" value="MBD2778837.1"/>
    <property type="molecule type" value="Genomic_DNA"/>
</dbReference>
<organism evidence="1 2">
    <name type="scientific">Iningainema tapete BLCC-T55</name>
    <dbReference type="NCBI Taxonomy" id="2748662"/>
    <lineage>
        <taxon>Bacteria</taxon>
        <taxon>Bacillati</taxon>
        <taxon>Cyanobacteriota</taxon>
        <taxon>Cyanophyceae</taxon>
        <taxon>Nostocales</taxon>
        <taxon>Scytonemataceae</taxon>
        <taxon>Iningainema tapete</taxon>
    </lineage>
</organism>
<reference evidence="1" key="1">
    <citation type="submission" date="2020-09" db="EMBL/GenBank/DDBJ databases">
        <title>Iningainema tapete sp. nov. (Scytonemataceae, Cyanobacteria) from greenhouses in central Florida (USA) produces two types of nodularin with biosynthetic potential for microcystin-LR and anabaenopeptins.</title>
        <authorList>
            <person name="Berthold D.E."/>
            <person name="Lefler F.W."/>
            <person name="Huang I.-S."/>
            <person name="Abdulla H."/>
            <person name="Zimba P.V."/>
            <person name="Laughinghouse H.D. IV."/>
        </authorList>
    </citation>
    <scope>NUCLEOTIDE SEQUENCE</scope>
    <source>
        <strain evidence="1">BLCCT55</strain>
    </source>
</reference>
<proteinExistence type="predicted"/>
<evidence type="ECO:0000313" key="2">
    <source>
        <dbReference type="Proteomes" id="UP000629098"/>
    </source>
</evidence>
<dbReference type="RefSeq" id="WP_190838981.1">
    <property type="nucleotide sequence ID" value="NZ_CAWPPI010000134.1"/>
</dbReference>
<comment type="caution">
    <text evidence="1">The sequence shown here is derived from an EMBL/GenBank/DDBJ whole genome shotgun (WGS) entry which is preliminary data.</text>
</comment>
<evidence type="ECO:0000313" key="1">
    <source>
        <dbReference type="EMBL" id="MBD2778837.1"/>
    </source>
</evidence>
<protein>
    <submittedName>
        <fullName evidence="1">Uncharacterized protein</fullName>
    </submittedName>
</protein>
<accession>A0A8J6XZK7</accession>
<name>A0A8J6XZK7_9CYAN</name>
<dbReference type="Proteomes" id="UP000629098">
    <property type="component" value="Unassembled WGS sequence"/>
</dbReference>
<gene>
    <name evidence="1" type="ORF">ICL16_44035</name>
</gene>